<dbReference type="Gene3D" id="3.90.930.50">
    <property type="match status" value="1"/>
</dbReference>
<gene>
    <name evidence="4" type="ORF">AZ78_3122</name>
</gene>
<evidence type="ECO:0000259" key="2">
    <source>
        <dbReference type="Pfam" id="PF09836"/>
    </source>
</evidence>
<evidence type="ECO:0000313" key="4">
    <source>
        <dbReference type="EMBL" id="KWS05570.1"/>
    </source>
</evidence>
<accession>A0A120AH38</accession>
<organism evidence="4 5">
    <name type="scientific">Lysobacter capsici AZ78</name>
    <dbReference type="NCBI Taxonomy" id="1444315"/>
    <lineage>
        <taxon>Bacteria</taxon>
        <taxon>Pseudomonadati</taxon>
        <taxon>Pseudomonadota</taxon>
        <taxon>Gammaproteobacteria</taxon>
        <taxon>Lysobacterales</taxon>
        <taxon>Lysobacteraceae</taxon>
        <taxon>Lysobacter</taxon>
    </lineage>
</organism>
<dbReference type="InterPro" id="IPR018640">
    <property type="entry name" value="DUF2063"/>
</dbReference>
<feature type="domain" description="Putative DNA-binding" evidence="2">
    <location>
        <begin position="8"/>
        <end position="93"/>
    </location>
</feature>
<dbReference type="InterPro" id="IPR054098">
    <property type="entry name" value="NGO1945-like_C"/>
</dbReference>
<dbReference type="Pfam" id="PF22106">
    <property type="entry name" value="NGO1945_C"/>
    <property type="match status" value="1"/>
</dbReference>
<sequence length="255" mass="28634">MHETLREQQSVLARHLRDPARHPSPPGLEARRMRVYRELFLGSIESLLAGGFPVIRQTLGAADWSALVQAFYARHRSRTPLFTRIAGEFVEFIETQADDPALPPWLPELAHYEWVEQALLISDVQAPAHDPDGDLLDGRPLLSPLAMPLAYRWPVLEIGPSHIPQEPPSQATTLLVHRDRDHQVRFARIAPLAYRLLTSLQINAYRGREHLAALAAQTGGDAEQLHIHGLGLLQQLREQNVVLGTHLATESCDER</sequence>
<evidence type="ECO:0000313" key="5">
    <source>
        <dbReference type="Proteomes" id="UP000023435"/>
    </source>
</evidence>
<keyword evidence="5" id="KW-1185">Reference proteome</keyword>
<evidence type="ECO:0000256" key="1">
    <source>
        <dbReference type="SAM" id="MobiDB-lite"/>
    </source>
</evidence>
<protein>
    <submittedName>
        <fullName evidence="4">Uncharacterized protein</fullName>
    </submittedName>
</protein>
<dbReference type="EMBL" id="JAJA02000001">
    <property type="protein sequence ID" value="KWS05570.1"/>
    <property type="molecule type" value="Genomic_DNA"/>
</dbReference>
<dbReference type="Proteomes" id="UP000023435">
    <property type="component" value="Unassembled WGS sequence"/>
</dbReference>
<dbReference type="AlphaFoldDB" id="A0A120AH38"/>
<proteinExistence type="predicted"/>
<feature type="domain" description="NGO1945-like C-terminal" evidence="3">
    <location>
        <begin position="143"/>
        <end position="237"/>
    </location>
</feature>
<evidence type="ECO:0000259" key="3">
    <source>
        <dbReference type="Pfam" id="PF22106"/>
    </source>
</evidence>
<dbReference type="InterPro" id="IPR044922">
    <property type="entry name" value="DUF2063_N_sf"/>
</dbReference>
<name>A0A120AH38_9GAMM</name>
<dbReference type="Gene3D" id="1.10.150.690">
    <property type="entry name" value="DUF2063"/>
    <property type="match status" value="1"/>
</dbReference>
<dbReference type="RefSeq" id="WP_036113280.1">
    <property type="nucleotide sequence ID" value="NZ_JAJA02000001.1"/>
</dbReference>
<dbReference type="OrthoDB" id="4146344at2"/>
<dbReference type="Pfam" id="PF09836">
    <property type="entry name" value="DUF2063"/>
    <property type="match status" value="1"/>
</dbReference>
<reference evidence="4 5" key="1">
    <citation type="journal article" date="2014" name="Genome Announc.">
        <title>Draft Genome Sequence of Lysobacter capsici AZ78, a Bacterium Antagonistic to Plant-Pathogenic Oomycetes.</title>
        <authorList>
            <person name="Puopolo G."/>
            <person name="Sonego P."/>
            <person name="Engelen K."/>
            <person name="Pertot I."/>
        </authorList>
    </citation>
    <scope>NUCLEOTIDE SEQUENCE [LARGE SCALE GENOMIC DNA]</scope>
    <source>
        <strain evidence="4 5">AZ78</strain>
    </source>
</reference>
<comment type="caution">
    <text evidence="4">The sequence shown here is derived from an EMBL/GenBank/DDBJ whole genome shotgun (WGS) entry which is preliminary data.</text>
</comment>
<feature type="region of interest" description="Disordered" evidence="1">
    <location>
        <begin position="1"/>
        <end position="28"/>
    </location>
</feature>